<dbReference type="PANTHER" id="PTHR43649:SF12">
    <property type="entry name" value="DIACETYLCHITOBIOSE BINDING PROTEIN DASA"/>
    <property type="match status" value="1"/>
</dbReference>
<evidence type="ECO:0000313" key="1">
    <source>
        <dbReference type="EMBL" id="VDC43338.1"/>
    </source>
</evidence>
<name>A0A3P5XRK0_STRCB</name>
<protein>
    <submittedName>
        <fullName evidence="1">ABC transporter substrate-binding protein YesO</fullName>
    </submittedName>
</protein>
<dbReference type="Pfam" id="PF01547">
    <property type="entry name" value="SBP_bac_1"/>
    <property type="match status" value="1"/>
</dbReference>
<reference evidence="1 2" key="1">
    <citation type="submission" date="2018-10" db="EMBL/GenBank/DDBJ databases">
        <authorList>
            <consortium name="Molecular Microbiology and Infection Unit (UMMI)"/>
            <person name="Machado M."/>
        </authorList>
    </citation>
    <scope>NUCLEOTIDE SEQUENCE [LARGE SCALE GENOMIC DNA]</scope>
    <source>
        <strain evidence="1">FMV2238.02</strain>
    </source>
</reference>
<accession>A0A3P5XRK0</accession>
<dbReference type="PROSITE" id="PS51257">
    <property type="entry name" value="PROKAR_LIPOPROTEIN"/>
    <property type="match status" value="1"/>
</dbReference>
<dbReference type="Gene3D" id="3.40.190.10">
    <property type="entry name" value="Periplasmic binding protein-like II"/>
    <property type="match status" value="1"/>
</dbReference>
<dbReference type="Proteomes" id="UP000280759">
    <property type="component" value="Unassembled WGS sequence"/>
</dbReference>
<dbReference type="SUPFAM" id="SSF53850">
    <property type="entry name" value="Periplasmic binding protein-like II"/>
    <property type="match status" value="1"/>
</dbReference>
<organism evidence="1 2">
    <name type="scientific">Streptococcus canis</name>
    <dbReference type="NCBI Taxonomy" id="1329"/>
    <lineage>
        <taxon>Bacteria</taxon>
        <taxon>Bacillati</taxon>
        <taxon>Bacillota</taxon>
        <taxon>Bacilli</taxon>
        <taxon>Lactobacillales</taxon>
        <taxon>Streptococcaceae</taxon>
        <taxon>Streptococcus</taxon>
    </lineage>
</organism>
<gene>
    <name evidence="1" type="primary">yesO</name>
    <name evidence="1" type="ORF">FMV2238Y02_18370</name>
</gene>
<dbReference type="EMBL" id="UXEP01000033">
    <property type="protein sequence ID" value="VDC43338.1"/>
    <property type="molecule type" value="Genomic_DNA"/>
</dbReference>
<dbReference type="AlphaFoldDB" id="A0A3P5XRK0"/>
<proteinExistence type="predicted"/>
<dbReference type="InterPro" id="IPR050490">
    <property type="entry name" value="Bact_solute-bd_prot1"/>
</dbReference>
<dbReference type="CDD" id="cd13585">
    <property type="entry name" value="PBP2_TMBP_like"/>
    <property type="match status" value="1"/>
</dbReference>
<sequence precursor="true">MKLKKLGYYVGVVTSLILLSACGSTNKSGAVSSDKSEQTKISYAIWDSGQEPGLRQIADKFEEKNPKIKVDIQVVSWDAYWTMLEAGATGGSLPDTFWMHSNEIYRYGSNNMLLSLDNNIKNSKKVDLGNYPEGLNKIYNINSKQYAIPKDYDTIGLWYNKKMFDEAGVSYPDDTWDWNTLKEAAKKLTKSDGSQYGFLAPLHNQEGYYNFIYQNGGSVITDAKKSGYADPKSVEALKFYESFVREGLSPEITEDKKRAEALQNGQVAMAYFGSWNLASFTKNDYIRSNFDVAVLPKGKVRSTIFNGLGNAIAANTKHPKEAWKWVEYLSSKEGQEMQAELGVAISAYKGTADTWVNSNKNFAIKNFVDMVDYAQIRPYSNATSKWEDKAYELLKPSYLGQEAVEKGAKNTAKMMNEELALEK</sequence>
<dbReference type="InterPro" id="IPR006059">
    <property type="entry name" value="SBP"/>
</dbReference>
<evidence type="ECO:0000313" key="2">
    <source>
        <dbReference type="Proteomes" id="UP000280759"/>
    </source>
</evidence>
<keyword evidence="2" id="KW-1185">Reference proteome</keyword>
<dbReference type="PANTHER" id="PTHR43649">
    <property type="entry name" value="ARABINOSE-BINDING PROTEIN-RELATED"/>
    <property type="match status" value="1"/>
</dbReference>